<evidence type="ECO:0000256" key="1">
    <source>
        <dbReference type="SAM" id="Phobius"/>
    </source>
</evidence>
<sequence>MSIFLSGVTYLFLPVIELKLDVSTIHYICIHIYHEELMLCWLTFASDYYYNSMKILRLKKGSINFKSKGFFIVFTGSIITVLTYLLSVTFLSKYIKYTLNHQKVQKVSLFNF</sequence>
<dbReference type="Proteomes" id="UP001292079">
    <property type="component" value="Unassembled WGS sequence"/>
</dbReference>
<evidence type="ECO:0000313" key="3">
    <source>
        <dbReference type="Proteomes" id="UP001292079"/>
    </source>
</evidence>
<reference evidence="2" key="2">
    <citation type="journal article" date="2023" name="Infect Dis Poverty">
        <title>Chromosome-scale genome of the human blood fluke Schistosoma mekongi and its implications for public health.</title>
        <authorList>
            <person name="Zhou M."/>
            <person name="Xu L."/>
            <person name="Xu D."/>
            <person name="Chen W."/>
            <person name="Khan J."/>
            <person name="Hu Y."/>
            <person name="Huang H."/>
            <person name="Wei H."/>
            <person name="Zhang Y."/>
            <person name="Chusongsang P."/>
            <person name="Tanasarnprasert K."/>
            <person name="Hu X."/>
            <person name="Limpanont Y."/>
            <person name="Lv Z."/>
        </authorList>
    </citation>
    <scope>NUCLEOTIDE SEQUENCE</scope>
    <source>
        <strain evidence="2">LV_2022a</strain>
    </source>
</reference>
<organism evidence="2 3">
    <name type="scientific">Schistosoma mekongi</name>
    <name type="common">Parasitic worm</name>
    <dbReference type="NCBI Taxonomy" id="38744"/>
    <lineage>
        <taxon>Eukaryota</taxon>
        <taxon>Metazoa</taxon>
        <taxon>Spiralia</taxon>
        <taxon>Lophotrochozoa</taxon>
        <taxon>Platyhelminthes</taxon>
        <taxon>Trematoda</taxon>
        <taxon>Digenea</taxon>
        <taxon>Strigeidida</taxon>
        <taxon>Schistosomatoidea</taxon>
        <taxon>Schistosomatidae</taxon>
        <taxon>Schistosoma</taxon>
    </lineage>
</organism>
<reference evidence="2" key="1">
    <citation type="submission" date="2022-04" db="EMBL/GenBank/DDBJ databases">
        <authorList>
            <person name="Xu L."/>
            <person name="Lv Z."/>
        </authorList>
    </citation>
    <scope>NUCLEOTIDE SEQUENCE</scope>
    <source>
        <strain evidence="2">LV_2022a</strain>
    </source>
</reference>
<dbReference type="AlphaFoldDB" id="A0AAE2D9M7"/>
<comment type="caution">
    <text evidence="2">The sequence shown here is derived from an EMBL/GenBank/DDBJ whole genome shotgun (WGS) entry which is preliminary data.</text>
</comment>
<protein>
    <submittedName>
        <fullName evidence="2">Uncharacterized protein</fullName>
    </submittedName>
</protein>
<gene>
    <name evidence="2" type="ORF">MN116_001440</name>
</gene>
<name>A0AAE2D9M7_SCHME</name>
<keyword evidence="1" id="KW-0472">Membrane</keyword>
<evidence type="ECO:0000313" key="2">
    <source>
        <dbReference type="EMBL" id="KAK4476232.1"/>
    </source>
</evidence>
<keyword evidence="1" id="KW-0812">Transmembrane</keyword>
<feature type="transmembrane region" description="Helical" evidence="1">
    <location>
        <begin position="70"/>
        <end position="91"/>
    </location>
</feature>
<keyword evidence="3" id="KW-1185">Reference proteome</keyword>
<proteinExistence type="predicted"/>
<dbReference type="EMBL" id="JALJAT010000001">
    <property type="protein sequence ID" value="KAK4476232.1"/>
    <property type="molecule type" value="Genomic_DNA"/>
</dbReference>
<keyword evidence="1" id="KW-1133">Transmembrane helix</keyword>
<accession>A0AAE2D9M7</accession>